<evidence type="ECO:0000313" key="1">
    <source>
        <dbReference type="EMBL" id="KAK6622880.1"/>
    </source>
</evidence>
<dbReference type="AlphaFoldDB" id="A0AAN8S418"/>
<accession>A0AAN8S418</accession>
<organism evidence="1 2">
    <name type="scientific">Polyplax serrata</name>
    <name type="common">Common mouse louse</name>
    <dbReference type="NCBI Taxonomy" id="468196"/>
    <lineage>
        <taxon>Eukaryota</taxon>
        <taxon>Metazoa</taxon>
        <taxon>Ecdysozoa</taxon>
        <taxon>Arthropoda</taxon>
        <taxon>Hexapoda</taxon>
        <taxon>Insecta</taxon>
        <taxon>Pterygota</taxon>
        <taxon>Neoptera</taxon>
        <taxon>Paraneoptera</taxon>
        <taxon>Psocodea</taxon>
        <taxon>Troctomorpha</taxon>
        <taxon>Phthiraptera</taxon>
        <taxon>Anoplura</taxon>
        <taxon>Polyplacidae</taxon>
        <taxon>Polyplax</taxon>
    </lineage>
</organism>
<dbReference type="EMBL" id="JAWJWE010000038">
    <property type="protein sequence ID" value="KAK6622880.1"/>
    <property type="molecule type" value="Genomic_DNA"/>
</dbReference>
<name>A0AAN8S418_POLSC</name>
<reference evidence="1 2" key="1">
    <citation type="submission" date="2023-10" db="EMBL/GenBank/DDBJ databases">
        <title>Genomes of two closely related lineages of the louse Polyplax serrata with different host specificities.</title>
        <authorList>
            <person name="Martinu J."/>
            <person name="Tarabai H."/>
            <person name="Stefka J."/>
            <person name="Hypsa V."/>
        </authorList>
    </citation>
    <scope>NUCLEOTIDE SEQUENCE [LARGE SCALE GENOMIC DNA]</scope>
    <source>
        <strain evidence="1">HR10_N</strain>
    </source>
</reference>
<proteinExistence type="predicted"/>
<dbReference type="Proteomes" id="UP001372834">
    <property type="component" value="Unassembled WGS sequence"/>
</dbReference>
<feature type="non-terminal residue" evidence="1">
    <location>
        <position position="111"/>
    </location>
</feature>
<sequence length="111" mass="13013">MATLASPTFHLCRQILEYVNYDYHQLLSLCFKSKKKKLPTHPQTFSHRSILEKVEFNDLPLRKFCENSIFQWWQLSDVDFVTSALSIPPGYPVFEFPIQSSGEKARDTKKE</sequence>
<protein>
    <submittedName>
        <fullName evidence="1">Uncharacterized protein</fullName>
    </submittedName>
</protein>
<comment type="caution">
    <text evidence="1">The sequence shown here is derived from an EMBL/GenBank/DDBJ whole genome shotgun (WGS) entry which is preliminary data.</text>
</comment>
<evidence type="ECO:0000313" key="2">
    <source>
        <dbReference type="Proteomes" id="UP001372834"/>
    </source>
</evidence>
<gene>
    <name evidence="1" type="ORF">RUM43_008731</name>
</gene>